<evidence type="ECO:0000259" key="14">
    <source>
        <dbReference type="Pfam" id="PF02866"/>
    </source>
</evidence>
<feature type="binding site" evidence="10">
    <location>
        <position position="35"/>
    </location>
    <ligand>
        <name>NAD(+)</name>
        <dbReference type="ChEBI" id="CHEBI:57540"/>
    </ligand>
</feature>
<feature type="binding site" evidence="10">
    <location>
        <begin position="125"/>
        <end position="127"/>
    </location>
    <ligand>
        <name>NAD(+)</name>
        <dbReference type="ChEBI" id="CHEBI:57540"/>
    </ligand>
</feature>
<dbReference type="EC" id="1.1.1.37" evidence="3 12"/>
<dbReference type="Gene3D" id="3.90.110.10">
    <property type="entry name" value="Lactate dehydrogenase/glycoside hydrolase, family 4, C-terminal"/>
    <property type="match status" value="1"/>
</dbReference>
<keyword evidence="5 11" id="KW-0560">Oxidoreductase</keyword>
<dbReference type="GO" id="GO:0005737">
    <property type="term" value="C:cytoplasm"/>
    <property type="evidence" value="ECO:0007669"/>
    <property type="project" value="UniProtKB-ARBA"/>
</dbReference>
<protein>
    <recommendedName>
        <fullName evidence="3 12">Malate dehydrogenase</fullName>
        <ecNumber evidence="3 12">1.1.1.37</ecNumber>
    </recommendedName>
</protein>
<dbReference type="AlphaFoldDB" id="Q9GT29"/>
<dbReference type="InterPro" id="IPR001236">
    <property type="entry name" value="Lactate/malate_DH_N"/>
</dbReference>
<keyword evidence="6 10" id="KW-0520">NAD</keyword>
<dbReference type="FunFam" id="3.40.50.720:FF:000268">
    <property type="entry name" value="Malate dehydrogenase"/>
    <property type="match status" value="1"/>
</dbReference>
<feature type="binding site" evidence="9">
    <location>
        <position position="161"/>
    </location>
    <ligand>
        <name>substrate</name>
    </ligand>
</feature>
<feature type="binding site" evidence="10">
    <location>
        <position position="102"/>
    </location>
    <ligand>
        <name>NAD(+)</name>
        <dbReference type="ChEBI" id="CHEBI:57540"/>
    </ligand>
</feature>
<organism evidence="15">
    <name type="scientific">Phytomonas sp. isolate Ech1</name>
    <dbReference type="NCBI Taxonomy" id="135492"/>
    <lineage>
        <taxon>Eukaryota</taxon>
        <taxon>Discoba</taxon>
        <taxon>Euglenozoa</taxon>
        <taxon>Kinetoplastea</taxon>
        <taxon>Metakinetoplastina</taxon>
        <taxon>Trypanosomatida</taxon>
        <taxon>Trypanosomatidae</taxon>
        <taxon>Phytomonas</taxon>
    </lineage>
</organism>
<proteinExistence type="inferred from homology"/>
<dbReference type="GO" id="GO:0006099">
    <property type="term" value="P:tricarboxylic acid cycle"/>
    <property type="evidence" value="ECO:0007669"/>
    <property type="project" value="UniProtKB-KW"/>
</dbReference>
<reference evidence="15" key="1">
    <citation type="journal article" date="2000" name="J. Biol. Chem.">
        <title>A family of highly conserved glycosomal 2-hydroxyacid dehydrogenases from Phytomonas sp.</title>
        <authorList>
            <person name="Uttaro A.D."/>
            <person name="Altabe S.G."/>
            <person name="Rider M.H."/>
            <person name="Michels P.A."/>
            <person name="Opperdoes F.R."/>
        </authorList>
    </citation>
    <scope>NUCLEOTIDE SEQUENCE</scope>
</reference>
<dbReference type="Pfam" id="PF02866">
    <property type="entry name" value="Ldh_1_C"/>
    <property type="match status" value="1"/>
</dbReference>
<feature type="binding site" evidence="9">
    <location>
        <position position="127"/>
    </location>
    <ligand>
        <name>substrate</name>
    </ligand>
</feature>
<dbReference type="InterPro" id="IPR022383">
    <property type="entry name" value="Lactate/malate_DH_C"/>
</dbReference>
<keyword evidence="4 12" id="KW-0816">Tricarboxylic acid cycle</keyword>
<feature type="binding site" evidence="9">
    <location>
        <position position="89"/>
    </location>
    <ligand>
        <name>substrate</name>
    </ligand>
</feature>
<feature type="binding site" evidence="9">
    <location>
        <position position="95"/>
    </location>
    <ligand>
        <name>substrate</name>
    </ligand>
</feature>
<evidence type="ECO:0000256" key="10">
    <source>
        <dbReference type="PIRSR" id="PIRSR000102-3"/>
    </source>
</evidence>
<gene>
    <name evidence="15" type="primary">MDH</name>
</gene>
<dbReference type="InterPro" id="IPR010097">
    <property type="entry name" value="Malate_DH_type1"/>
</dbReference>
<dbReference type="PANTHER" id="PTHR11540">
    <property type="entry name" value="MALATE AND LACTATE DEHYDROGENASE"/>
    <property type="match status" value="1"/>
</dbReference>
<dbReference type="Gene3D" id="3.40.50.720">
    <property type="entry name" value="NAD(P)-binding Rossmann-like Domain"/>
    <property type="match status" value="1"/>
</dbReference>
<comment type="similarity">
    <text evidence="1">Belongs to the LDH/MDH superfamily. MDH type 1 family.</text>
</comment>
<dbReference type="EMBL" id="AF284097">
    <property type="protein sequence ID" value="AAG01146.1"/>
    <property type="molecule type" value="Genomic_DNA"/>
</dbReference>
<dbReference type="InterPro" id="IPR001557">
    <property type="entry name" value="L-lactate/malate_DH"/>
</dbReference>
<evidence type="ECO:0000256" key="7">
    <source>
        <dbReference type="ARBA" id="ARBA00048313"/>
    </source>
</evidence>
<evidence type="ECO:0000256" key="1">
    <source>
        <dbReference type="ARBA" id="ARBA00008824"/>
    </source>
</evidence>
<accession>Q9GT29</accession>
<comment type="subunit">
    <text evidence="2">Homodimer.</text>
</comment>
<name>Q9GT29_9TRYP</name>
<dbReference type="FunFam" id="3.90.110.10:FF:000009">
    <property type="entry name" value="Malate dehydrogenase"/>
    <property type="match status" value="1"/>
</dbReference>
<sequence length="322" mass="33715">MAHVCVVGAAGGIGQALSLLLTRSLPYGSTLSLYDVVGAPGVAADLSHIDNAGVTVKFAAGKIGVTRDPALAALATGVDVFVFVAGVARKPGMTRDDLFSINAGIVLDLVMTCASSSPKAMFCVVANPVNSTVPIAAEVLKKLGVYNKNRLFGVTTLDMLRATRFINEARMPLVVDRVPVVGGHSGNSIVPLFHQLQGPLPPKEQLDKITLRVQMGGDEVVKAKAGRGSATLAMGEAGARFVLDVVKGLTGASNPLVYAYVDTDGQSESEFLAIPVILGKSGIERRLPIGPMAESEKELLDKAIPMVKENIERGKKFALSKL</sequence>
<feature type="binding site" evidence="10">
    <location>
        <begin position="8"/>
        <end position="14"/>
    </location>
    <ligand>
        <name>NAD(+)</name>
        <dbReference type="ChEBI" id="CHEBI:57540"/>
    </ligand>
</feature>
<feature type="domain" description="Lactate/malate dehydrogenase N-terminal" evidence="13">
    <location>
        <begin position="3"/>
        <end position="153"/>
    </location>
</feature>
<dbReference type="PANTHER" id="PTHR11540:SF18">
    <property type="entry name" value="MALATE DEHYDROGENASE"/>
    <property type="match status" value="1"/>
</dbReference>
<evidence type="ECO:0000256" key="6">
    <source>
        <dbReference type="ARBA" id="ARBA00023027"/>
    </source>
</evidence>
<evidence type="ECO:0000256" key="11">
    <source>
        <dbReference type="RuleBase" id="RU003369"/>
    </source>
</evidence>
<comment type="catalytic activity">
    <reaction evidence="7 12">
        <text>(S)-malate + NAD(+) = oxaloacetate + NADH + H(+)</text>
        <dbReference type="Rhea" id="RHEA:21432"/>
        <dbReference type="ChEBI" id="CHEBI:15378"/>
        <dbReference type="ChEBI" id="CHEBI:15589"/>
        <dbReference type="ChEBI" id="CHEBI:16452"/>
        <dbReference type="ChEBI" id="CHEBI:57540"/>
        <dbReference type="ChEBI" id="CHEBI:57945"/>
        <dbReference type="EC" id="1.1.1.37"/>
    </reaction>
</comment>
<dbReference type="PIRSF" id="PIRSF000102">
    <property type="entry name" value="Lac_mal_DH"/>
    <property type="match status" value="1"/>
</dbReference>
<dbReference type="InterPro" id="IPR001252">
    <property type="entry name" value="Malate_DH_AS"/>
</dbReference>
<dbReference type="SUPFAM" id="SSF51735">
    <property type="entry name" value="NAD(P)-binding Rossmann-fold domains"/>
    <property type="match status" value="1"/>
</dbReference>
<evidence type="ECO:0000256" key="2">
    <source>
        <dbReference type="ARBA" id="ARBA00011738"/>
    </source>
</evidence>
<evidence type="ECO:0000313" key="15">
    <source>
        <dbReference type="EMBL" id="AAG01146.1"/>
    </source>
</evidence>
<evidence type="ECO:0000256" key="4">
    <source>
        <dbReference type="ARBA" id="ARBA00022532"/>
    </source>
</evidence>
<dbReference type="GO" id="GO:0070013">
    <property type="term" value="C:intracellular organelle lumen"/>
    <property type="evidence" value="ECO:0007669"/>
    <property type="project" value="UniProtKB-ARBA"/>
</dbReference>
<evidence type="ECO:0000256" key="3">
    <source>
        <dbReference type="ARBA" id="ARBA00012995"/>
    </source>
</evidence>
<dbReference type="SUPFAM" id="SSF56327">
    <property type="entry name" value="LDH C-terminal domain-like"/>
    <property type="match status" value="1"/>
</dbReference>
<dbReference type="NCBIfam" id="TIGR01772">
    <property type="entry name" value="MDH_euk_gproteo"/>
    <property type="match status" value="1"/>
</dbReference>
<dbReference type="InterPro" id="IPR036291">
    <property type="entry name" value="NAD(P)-bd_dom_sf"/>
</dbReference>
<dbReference type="Pfam" id="PF00056">
    <property type="entry name" value="Ldh_1_N"/>
    <property type="match status" value="1"/>
</dbReference>
<dbReference type="InterPro" id="IPR015955">
    <property type="entry name" value="Lactate_DH/Glyco_Ohase_4_C"/>
</dbReference>
<feature type="binding site" evidence="10">
    <location>
        <position position="234"/>
    </location>
    <ligand>
        <name>NAD(+)</name>
        <dbReference type="ChEBI" id="CHEBI:57540"/>
    </ligand>
</feature>
<feature type="active site" description="Proton acceptor" evidence="8">
    <location>
        <position position="184"/>
    </location>
</feature>
<evidence type="ECO:0000256" key="8">
    <source>
        <dbReference type="PIRSR" id="PIRSR000102-1"/>
    </source>
</evidence>
<evidence type="ECO:0000256" key="9">
    <source>
        <dbReference type="PIRSR" id="PIRSR000102-2"/>
    </source>
</evidence>
<evidence type="ECO:0000256" key="12">
    <source>
        <dbReference type="RuleBase" id="RU003405"/>
    </source>
</evidence>
<evidence type="ECO:0000259" key="13">
    <source>
        <dbReference type="Pfam" id="PF00056"/>
    </source>
</evidence>
<dbReference type="GO" id="GO:0030060">
    <property type="term" value="F:L-malate dehydrogenase (NAD+) activity"/>
    <property type="evidence" value="ECO:0007669"/>
    <property type="project" value="UniProtKB-EC"/>
</dbReference>
<feature type="domain" description="Lactate/malate dehydrogenase C-terminal" evidence="14">
    <location>
        <begin position="155"/>
        <end position="317"/>
    </location>
</feature>
<dbReference type="GO" id="GO:0006108">
    <property type="term" value="P:malate metabolic process"/>
    <property type="evidence" value="ECO:0007669"/>
    <property type="project" value="InterPro"/>
</dbReference>
<evidence type="ECO:0000256" key="5">
    <source>
        <dbReference type="ARBA" id="ARBA00023002"/>
    </source>
</evidence>
<dbReference type="PROSITE" id="PS00068">
    <property type="entry name" value="MDH"/>
    <property type="match status" value="1"/>
</dbReference>